<feature type="transmembrane region" description="Helical" evidence="1">
    <location>
        <begin position="213"/>
        <end position="237"/>
    </location>
</feature>
<dbReference type="RefSeq" id="WP_138191235.1">
    <property type="nucleotide sequence ID" value="NZ_VBWP01000006.1"/>
</dbReference>
<reference evidence="2 3" key="1">
    <citation type="submission" date="2019-05" db="EMBL/GenBank/DDBJ databases">
        <title>Culicoidintestinum kansasii gen. nov., sp. nov. from the gastrointestinal tract of the biting midge, Culicoides sonorensis.</title>
        <authorList>
            <person name="Neupane S."/>
            <person name="Ghosh A."/>
            <person name="Gunther S."/>
            <person name="Martin K."/>
            <person name="Zurek L."/>
        </authorList>
    </citation>
    <scope>NUCLEOTIDE SEQUENCE [LARGE SCALE GENOMIC DNA]</scope>
    <source>
        <strain evidence="2 3">CS-1</strain>
    </source>
</reference>
<name>A0A5R8QBH4_9FIRM</name>
<organism evidence="2 3">
    <name type="scientific">Culicoidibacter larvae</name>
    <dbReference type="NCBI Taxonomy" id="2579976"/>
    <lineage>
        <taxon>Bacteria</taxon>
        <taxon>Bacillati</taxon>
        <taxon>Bacillota</taxon>
        <taxon>Culicoidibacteria</taxon>
        <taxon>Culicoidibacterales</taxon>
        <taxon>Culicoidibacteraceae</taxon>
        <taxon>Culicoidibacter</taxon>
    </lineage>
</organism>
<keyword evidence="1" id="KW-0472">Membrane</keyword>
<gene>
    <name evidence="2" type="ORF">FEZ08_08160</name>
</gene>
<evidence type="ECO:0000313" key="2">
    <source>
        <dbReference type="EMBL" id="TLG73009.1"/>
    </source>
</evidence>
<accession>A0A5R8QBH4</accession>
<keyword evidence="1" id="KW-0812">Transmembrane</keyword>
<dbReference type="EMBL" id="VBWP01000006">
    <property type="protein sequence ID" value="TLG73009.1"/>
    <property type="molecule type" value="Genomic_DNA"/>
</dbReference>
<keyword evidence="1" id="KW-1133">Transmembrane helix</keyword>
<proteinExistence type="predicted"/>
<protein>
    <submittedName>
        <fullName evidence="2">Uncharacterized protein</fullName>
    </submittedName>
</protein>
<dbReference type="AlphaFoldDB" id="A0A5R8QBH4"/>
<sequence>MKRSLKFLLLTVFVMLAVVLLQVKPVAAYAVPQSRDAAITEFKQQLVREGKPAGTYEVEITYGNNGRTLTETVLMTITDVNTVVNGNIAIDAADFVVSQSQVTSMDNAAWLKAAEAQAWRTDTQVLLNVQADTGHVVKAAGIYPVTFVTDGGVQTTVNVQVVDSNGAGTLGTQEPIQDIYVNNAATQIQENVVTDTTFLWGAFGTWIDTAFSVLILIAFLIPITILLVEYSLVLRVTKQLMQLLQRK</sequence>
<dbReference type="InParanoid" id="A0A5R8QBH4"/>
<dbReference type="Proteomes" id="UP000306912">
    <property type="component" value="Unassembled WGS sequence"/>
</dbReference>
<evidence type="ECO:0000313" key="3">
    <source>
        <dbReference type="Proteomes" id="UP000306912"/>
    </source>
</evidence>
<evidence type="ECO:0000256" key="1">
    <source>
        <dbReference type="SAM" id="Phobius"/>
    </source>
</evidence>
<keyword evidence="3" id="KW-1185">Reference proteome</keyword>
<comment type="caution">
    <text evidence="2">The sequence shown here is derived from an EMBL/GenBank/DDBJ whole genome shotgun (WGS) entry which is preliminary data.</text>
</comment>